<proteinExistence type="predicted"/>
<dbReference type="AlphaFoldDB" id="A0A0N4W8J9"/>
<evidence type="ECO:0000313" key="2">
    <source>
        <dbReference type="WBParaSite" id="HPLM_0000653801-mRNA-1"/>
    </source>
</evidence>
<evidence type="ECO:0000256" key="1">
    <source>
        <dbReference type="SAM" id="SignalP"/>
    </source>
</evidence>
<feature type="signal peptide" evidence="1">
    <location>
        <begin position="1"/>
        <end position="18"/>
    </location>
</feature>
<keyword evidence="1" id="KW-0732">Signal</keyword>
<sequence>LILCLLFVVLHESIHILGRRIHSRESMFRLLFTKNCGQHCFIEAPPARSAKRQCVIQGSHLKLGSRYHLYLQRIKPTDKKSIKIHGEHNHIGASICSKRHGNIPSRWLFTLKT</sequence>
<reference evidence="2" key="1">
    <citation type="submission" date="2017-02" db="UniProtKB">
        <authorList>
            <consortium name="WormBaseParasite"/>
        </authorList>
    </citation>
    <scope>IDENTIFICATION</scope>
</reference>
<organism evidence="2">
    <name type="scientific">Haemonchus placei</name>
    <name type="common">Barber's pole worm</name>
    <dbReference type="NCBI Taxonomy" id="6290"/>
    <lineage>
        <taxon>Eukaryota</taxon>
        <taxon>Metazoa</taxon>
        <taxon>Ecdysozoa</taxon>
        <taxon>Nematoda</taxon>
        <taxon>Chromadorea</taxon>
        <taxon>Rhabditida</taxon>
        <taxon>Rhabditina</taxon>
        <taxon>Rhabditomorpha</taxon>
        <taxon>Strongyloidea</taxon>
        <taxon>Trichostrongylidae</taxon>
        <taxon>Haemonchus</taxon>
    </lineage>
</organism>
<dbReference type="WBParaSite" id="HPLM_0000653801-mRNA-1">
    <property type="protein sequence ID" value="HPLM_0000653801-mRNA-1"/>
    <property type="gene ID" value="HPLM_0000653801"/>
</dbReference>
<feature type="chain" id="PRO_5005888145" evidence="1">
    <location>
        <begin position="19"/>
        <end position="113"/>
    </location>
</feature>
<name>A0A0N4W8J9_HAEPC</name>
<accession>A0A0N4W8J9</accession>
<protein>
    <submittedName>
        <fullName evidence="2">Peptidase_M50 domain-containing protein</fullName>
    </submittedName>
</protein>